<keyword evidence="2" id="KW-1185">Reference proteome</keyword>
<gene>
    <name evidence="1" type="ORF">FFM53_029115</name>
</gene>
<geneLocation type="plasmid" evidence="1 2">
    <name>pPR12A201</name>
</geneLocation>
<name>A0ABX6PP46_9HYPH</name>
<evidence type="ECO:0000313" key="2">
    <source>
        <dbReference type="Proteomes" id="UP000305673"/>
    </source>
</evidence>
<protein>
    <submittedName>
        <fullName evidence="1">Uncharacterized protein</fullName>
    </submittedName>
</protein>
<dbReference type="RefSeq" id="WP_138391214.1">
    <property type="nucleotide sequence ID" value="NZ_CP054022.1"/>
</dbReference>
<accession>A0ABX6PP46</accession>
<keyword evidence="1" id="KW-0614">Plasmid</keyword>
<reference evidence="1 2" key="1">
    <citation type="submission" date="2020-05" db="EMBL/GenBank/DDBJ databases">
        <title>Genome sequences of pea root nodulating Rhizobium spp.</title>
        <authorList>
            <person name="Rahi P."/>
        </authorList>
    </citation>
    <scope>NUCLEOTIDE SEQUENCE [LARGE SCALE GENOMIC DNA]</scope>
    <source>
        <strain evidence="2">JKLM 12A2</strain>
        <plasmid evidence="1 2">pPR12A201</plasmid>
    </source>
</reference>
<dbReference type="EMBL" id="CP054022">
    <property type="protein sequence ID" value="QKK20451.1"/>
    <property type="molecule type" value="Genomic_DNA"/>
</dbReference>
<dbReference type="Proteomes" id="UP000305673">
    <property type="component" value="Plasmid pPR12A201"/>
</dbReference>
<evidence type="ECO:0000313" key="1">
    <source>
        <dbReference type="EMBL" id="QKK20451.1"/>
    </source>
</evidence>
<proteinExistence type="predicted"/>
<organism evidence="1 2">
    <name type="scientific">Rhizobium indicum</name>
    <dbReference type="NCBI Taxonomy" id="2583231"/>
    <lineage>
        <taxon>Bacteria</taxon>
        <taxon>Pseudomonadati</taxon>
        <taxon>Pseudomonadota</taxon>
        <taxon>Alphaproteobacteria</taxon>
        <taxon>Hyphomicrobiales</taxon>
        <taxon>Rhizobiaceae</taxon>
        <taxon>Rhizobium/Agrobacterium group</taxon>
        <taxon>Rhizobium</taxon>
    </lineage>
</organism>
<sequence>MRLVPFQYAGHNPAVVFINPEQVVAVRAFDKSTDIYVAAPQKDGAPYPVRETVEEVVKLLTA</sequence>